<dbReference type="EMBL" id="KB008070">
    <property type="protein sequence ID" value="ELR14140.1"/>
    <property type="molecule type" value="Genomic_DNA"/>
</dbReference>
<protein>
    <submittedName>
        <fullName evidence="1">Uncharacterized protein</fullName>
    </submittedName>
</protein>
<dbReference type="PANTHER" id="PTHR36649:SF28">
    <property type="entry name" value="UBIQUITIN-LIKE DOMAIN-CONTAINING PROTEIN"/>
    <property type="match status" value="1"/>
</dbReference>
<proteinExistence type="predicted"/>
<keyword evidence="2" id="KW-1185">Reference proteome</keyword>
<accession>L8GM66</accession>
<dbReference type="KEGG" id="acan:ACA1_131210"/>
<dbReference type="AlphaFoldDB" id="L8GM66"/>
<sequence>MPAKLRSALTGNVPRIAYTECATAHCGGRALPTLARTQPKPISFVEAAYALPPADRYEERNRTLKRYFATALTPTGWQQVRDGGKSAIIVSAQKAISATEFDPRDAERDTHIRVAMLGLADLLGQSGVAVEVAKDGEASDMALLNTLPVSALCVTLRFRELGGLDFEAFAAADPAVQRRWACRIQTQLACALRVPDDEVVIMRAIKGSVKVEAIIAQDIIGNKINKDDLRTLDVIYATLDDRFRKLYADSFMEADVTLRSLATRFKLAPSDFDSRGDFAFPNAKGDKQQRGGHIYHQPNSCWRRLGLRVLGLYDDGDKWISMNNAEGEWMVGFHGTGGNPGSEHRNSAAAFGNIAKTRVIVPGDANAYGGEKTMNQATGVPLVGIYFANTIDSCYRWRTKDPATGDTYELAFQCRIDPKGAWVPSSNTSYIIARTPVDVRPYGMLLRRL</sequence>
<dbReference type="Proteomes" id="UP000011083">
    <property type="component" value="Unassembled WGS sequence"/>
</dbReference>
<dbReference type="VEuPathDB" id="AmoebaDB:ACA1_131210"/>
<dbReference type="GeneID" id="14914720"/>
<gene>
    <name evidence="1" type="ORF">ACA1_131210</name>
</gene>
<reference evidence="1 2" key="1">
    <citation type="journal article" date="2013" name="Genome Biol.">
        <title>Genome of Acanthamoeba castellanii highlights extensive lateral gene transfer and early evolution of tyrosine kinase signaling.</title>
        <authorList>
            <person name="Clarke M."/>
            <person name="Lohan A.J."/>
            <person name="Liu B."/>
            <person name="Lagkouvardos I."/>
            <person name="Roy S."/>
            <person name="Zafar N."/>
            <person name="Bertelli C."/>
            <person name="Schilde C."/>
            <person name="Kianianmomeni A."/>
            <person name="Burglin T.R."/>
            <person name="Frech C."/>
            <person name="Turcotte B."/>
            <person name="Kopec K.O."/>
            <person name="Synnott J.M."/>
            <person name="Choo C."/>
            <person name="Paponov I."/>
            <person name="Finkler A."/>
            <person name="Soon Heng Tan C."/>
            <person name="Hutchins A.P."/>
            <person name="Weinmeier T."/>
            <person name="Rattei T."/>
            <person name="Chu J.S."/>
            <person name="Gimenez G."/>
            <person name="Irimia M."/>
            <person name="Rigden D.J."/>
            <person name="Fitzpatrick D.A."/>
            <person name="Lorenzo-Morales J."/>
            <person name="Bateman A."/>
            <person name="Chiu C.H."/>
            <person name="Tang P."/>
            <person name="Hegemann P."/>
            <person name="Fromm H."/>
            <person name="Raoult D."/>
            <person name="Greub G."/>
            <person name="Miranda-Saavedra D."/>
            <person name="Chen N."/>
            <person name="Nash P."/>
            <person name="Ginger M.L."/>
            <person name="Horn M."/>
            <person name="Schaap P."/>
            <person name="Caler L."/>
            <person name="Loftus B."/>
        </authorList>
    </citation>
    <scope>NUCLEOTIDE SEQUENCE [LARGE SCALE GENOMIC DNA]</scope>
    <source>
        <strain evidence="1 2">Neff</strain>
    </source>
</reference>
<organism evidence="1 2">
    <name type="scientific">Acanthamoeba castellanii (strain ATCC 30010 / Neff)</name>
    <dbReference type="NCBI Taxonomy" id="1257118"/>
    <lineage>
        <taxon>Eukaryota</taxon>
        <taxon>Amoebozoa</taxon>
        <taxon>Discosea</taxon>
        <taxon>Longamoebia</taxon>
        <taxon>Centramoebida</taxon>
        <taxon>Acanthamoebidae</taxon>
        <taxon>Acanthamoeba</taxon>
    </lineage>
</organism>
<dbReference type="PANTHER" id="PTHR36649">
    <property type="entry name" value="UBIQUITIN-LIKE DOMAIN-CONTAINING PROTEIN"/>
    <property type="match status" value="1"/>
</dbReference>
<dbReference type="RefSeq" id="XP_004336153.1">
    <property type="nucleotide sequence ID" value="XM_004336105.1"/>
</dbReference>
<evidence type="ECO:0000313" key="1">
    <source>
        <dbReference type="EMBL" id="ELR14140.1"/>
    </source>
</evidence>
<name>L8GM66_ACACF</name>
<evidence type="ECO:0000313" key="2">
    <source>
        <dbReference type="Proteomes" id="UP000011083"/>
    </source>
</evidence>
<dbReference type="OrthoDB" id="428577at2759"/>